<organism evidence="2 3">
    <name type="scientific">Zygosaccharomyces rouxii</name>
    <dbReference type="NCBI Taxonomy" id="4956"/>
    <lineage>
        <taxon>Eukaryota</taxon>
        <taxon>Fungi</taxon>
        <taxon>Dikarya</taxon>
        <taxon>Ascomycota</taxon>
        <taxon>Saccharomycotina</taxon>
        <taxon>Saccharomycetes</taxon>
        <taxon>Saccharomycetales</taxon>
        <taxon>Saccharomycetaceae</taxon>
        <taxon>Zygosaccharomyces</taxon>
    </lineage>
</organism>
<sequence>MGRGYTYVEKDSASHTNNSKVMNIR</sequence>
<evidence type="ECO:0000256" key="1">
    <source>
        <dbReference type="SAM" id="MobiDB-lite"/>
    </source>
</evidence>
<evidence type="ECO:0000313" key="3">
    <source>
        <dbReference type="Proteomes" id="UP000187013"/>
    </source>
</evidence>
<dbReference type="Proteomes" id="UP000187013">
    <property type="component" value="Unassembled WGS sequence"/>
</dbReference>
<feature type="region of interest" description="Disordered" evidence="1">
    <location>
        <begin position="1"/>
        <end position="25"/>
    </location>
</feature>
<dbReference type="EMBL" id="BDGX01000030">
    <property type="protein sequence ID" value="GAV51370.1"/>
    <property type="molecule type" value="Genomic_DNA"/>
</dbReference>
<dbReference type="AlphaFoldDB" id="A0A1Q3A714"/>
<name>A0A1Q3A714_ZYGRO</name>
<reference evidence="2 3" key="1">
    <citation type="submission" date="2016-08" db="EMBL/GenBank/DDBJ databases">
        <title>Draft genome sequence of allopolyploid Zygosaccharomyces rouxii.</title>
        <authorList>
            <person name="Watanabe J."/>
            <person name="Uehara K."/>
            <person name="Mogi Y."/>
            <person name="Tsukioka Y."/>
        </authorList>
    </citation>
    <scope>NUCLEOTIDE SEQUENCE [LARGE SCALE GENOMIC DNA]</scope>
    <source>
        <strain evidence="2 3">NBRC 110957</strain>
    </source>
</reference>
<accession>A0A1Q3A714</accession>
<gene>
    <name evidence="2" type="ORF">ZYGR_0AD05530</name>
</gene>
<proteinExistence type="predicted"/>
<protein>
    <submittedName>
        <fullName evidence="2">Uncharacterized protein</fullName>
    </submittedName>
</protein>
<feature type="compositionally biased region" description="Polar residues" evidence="1">
    <location>
        <begin position="14"/>
        <end position="25"/>
    </location>
</feature>
<evidence type="ECO:0000313" key="2">
    <source>
        <dbReference type="EMBL" id="GAV51370.1"/>
    </source>
</evidence>
<comment type="caution">
    <text evidence="2">The sequence shown here is derived from an EMBL/GenBank/DDBJ whole genome shotgun (WGS) entry which is preliminary data.</text>
</comment>